<accession>A0AAV5AYJ6</accession>
<dbReference type="EMBL" id="BQKC01000001">
    <property type="protein sequence ID" value="GJM54377.1"/>
    <property type="molecule type" value="Genomic_DNA"/>
</dbReference>
<reference evidence="2" key="1">
    <citation type="journal article" date="2022" name="Int. J. Syst. Evol. Microbiol.">
        <title>Granulimonas faecalis gen. nov., sp. nov., and Leptogranulimonas caecicola gen. nov., sp. nov., novel lactate-producing Atopobiaceae bacteria isolated from mouse intestines, and an emended description of the family Atopobiaceae.</title>
        <authorList>
            <person name="Morinaga K."/>
            <person name="Kusada H."/>
            <person name="Sakamoto S."/>
            <person name="Murakami T."/>
            <person name="Toyoda A."/>
            <person name="Mori H."/>
            <person name="Meng X.Y."/>
            <person name="Takashino M."/>
            <person name="Murotomi K."/>
            <person name="Tamaki H."/>
        </authorList>
    </citation>
    <scope>NUCLEOTIDE SEQUENCE</scope>
    <source>
        <strain evidence="2">OPF53</strain>
    </source>
</reference>
<keyword evidence="1" id="KW-0472">Membrane</keyword>
<keyword evidence="1" id="KW-0812">Transmembrane</keyword>
<evidence type="ECO:0000256" key="1">
    <source>
        <dbReference type="SAM" id="Phobius"/>
    </source>
</evidence>
<organism evidence="2 3">
    <name type="scientific">Granulimonas faecalis</name>
    <dbReference type="NCBI Taxonomy" id="2894155"/>
    <lineage>
        <taxon>Bacteria</taxon>
        <taxon>Bacillati</taxon>
        <taxon>Actinomycetota</taxon>
        <taxon>Coriobacteriia</taxon>
        <taxon>Coriobacteriales</taxon>
        <taxon>Kribbibacteriaceae</taxon>
        <taxon>Granulimonas</taxon>
    </lineage>
</organism>
<sequence length="61" mass="6576">MDRNSLLAFTTANRLRRWDYAMDPLIVAKLAGVAIGVVLLVRGAYCLLVVGVSAADEIKKG</sequence>
<gene>
    <name evidence="2" type="ORF">ATOP_00320</name>
</gene>
<evidence type="ECO:0000313" key="2">
    <source>
        <dbReference type="EMBL" id="GJM54377.1"/>
    </source>
</evidence>
<keyword evidence="1" id="KW-1133">Transmembrane helix</keyword>
<comment type="caution">
    <text evidence="2">The sequence shown here is derived from an EMBL/GenBank/DDBJ whole genome shotgun (WGS) entry which is preliminary data.</text>
</comment>
<proteinExistence type="predicted"/>
<evidence type="ECO:0000313" key="3">
    <source>
        <dbReference type="Proteomes" id="UP001055025"/>
    </source>
</evidence>
<dbReference type="Proteomes" id="UP001055025">
    <property type="component" value="Unassembled WGS sequence"/>
</dbReference>
<dbReference type="AlphaFoldDB" id="A0AAV5AYJ6"/>
<protein>
    <submittedName>
        <fullName evidence="2">Uncharacterized protein</fullName>
    </submittedName>
</protein>
<feature type="transmembrane region" description="Helical" evidence="1">
    <location>
        <begin position="26"/>
        <end position="55"/>
    </location>
</feature>
<name>A0AAV5AYJ6_9ACTN</name>
<keyword evidence="3" id="KW-1185">Reference proteome</keyword>